<dbReference type="PANTHER" id="PTHR35332:SF2">
    <property type="entry name" value="REGULATION OF ENOLASE PROTEIN 1"/>
    <property type="match status" value="1"/>
</dbReference>
<organism evidence="1 2">
    <name type="scientific">Streptococcus gallinaceus</name>
    <dbReference type="NCBI Taxonomy" id="165758"/>
    <lineage>
        <taxon>Bacteria</taxon>
        <taxon>Bacillati</taxon>
        <taxon>Bacillota</taxon>
        <taxon>Bacilli</taxon>
        <taxon>Lactobacillales</taxon>
        <taxon>Streptococcaceae</taxon>
        <taxon>Streptococcus</taxon>
    </lineage>
</organism>
<dbReference type="PIRSF" id="PIRSF022704">
    <property type="entry name" value="UCP022704"/>
    <property type="match status" value="1"/>
</dbReference>
<dbReference type="PANTHER" id="PTHR35332">
    <property type="entry name" value="REGULATION OF ENOLASE PROTEIN 1"/>
    <property type="match status" value="1"/>
</dbReference>
<dbReference type="InterPro" id="IPR015987">
    <property type="entry name" value="UCP022704"/>
</dbReference>
<dbReference type="Proteomes" id="UP001549055">
    <property type="component" value="Unassembled WGS sequence"/>
</dbReference>
<name>A0ABV2JHK2_9STRE</name>
<dbReference type="SUPFAM" id="SSF49899">
    <property type="entry name" value="Concanavalin A-like lectins/glucanases"/>
    <property type="match status" value="1"/>
</dbReference>
<dbReference type="Pfam" id="PF07081">
    <property type="entry name" value="DUF1349"/>
    <property type="match status" value="1"/>
</dbReference>
<dbReference type="EMBL" id="JBEPMK010000001">
    <property type="protein sequence ID" value="MET3643396.1"/>
    <property type="molecule type" value="Genomic_DNA"/>
</dbReference>
<protein>
    <submittedName>
        <fullName evidence="1">Regulation of enolase protein 1 (Concanavalin A-like superfamily)</fullName>
    </submittedName>
</protein>
<dbReference type="Gene3D" id="2.60.120.200">
    <property type="match status" value="1"/>
</dbReference>
<comment type="caution">
    <text evidence="1">The sequence shown here is derived from an EMBL/GenBank/DDBJ whole genome shotgun (WGS) entry which is preliminary data.</text>
</comment>
<proteinExistence type="predicted"/>
<dbReference type="InterPro" id="IPR009784">
    <property type="entry name" value="DUF1349"/>
</dbReference>
<gene>
    <name evidence="1" type="ORF">ABID27_000013</name>
</gene>
<reference evidence="1 2" key="1">
    <citation type="submission" date="2024-06" db="EMBL/GenBank/DDBJ databases">
        <title>Genomic Encyclopedia of Type Strains, Phase IV (KMG-IV): sequencing the most valuable type-strain genomes for metagenomic binning, comparative biology and taxonomic classification.</title>
        <authorList>
            <person name="Goeker M."/>
        </authorList>
    </citation>
    <scope>NUCLEOTIDE SEQUENCE [LARGE SCALE GENOMIC DNA]</scope>
    <source>
        <strain evidence="1 2">DSM 15349</strain>
    </source>
</reference>
<keyword evidence="2" id="KW-1185">Reference proteome</keyword>
<evidence type="ECO:0000313" key="1">
    <source>
        <dbReference type="EMBL" id="MET3643396.1"/>
    </source>
</evidence>
<accession>A0ABV2JHK2</accession>
<sequence>MKARFDLDQLIWTREPKAFTIAEDKITITTAPQTDLWQRTYYHFQNDNAPVLQLTTGEEYFSFEVKTSFASQHRFDQCGVVMYLDSENWLKASIEYETEDFQHLGSVATNRGYSDWVTTEIPADIKEMWYRLSRRGKDFRLDCSIDGVTFKQMRICHMDKADKEVSFGIYACSPEESSFVATFTDFELTDCQW</sequence>
<evidence type="ECO:0000313" key="2">
    <source>
        <dbReference type="Proteomes" id="UP001549055"/>
    </source>
</evidence>
<dbReference type="InterPro" id="IPR013320">
    <property type="entry name" value="ConA-like_dom_sf"/>
</dbReference>
<dbReference type="RefSeq" id="WP_354279401.1">
    <property type="nucleotide sequence ID" value="NZ_JBEPMK010000001.1"/>
</dbReference>